<reference evidence="1 2" key="1">
    <citation type="submission" date="2018-10" db="EMBL/GenBank/DDBJ databases">
        <authorList>
            <person name="Criscuolo A."/>
        </authorList>
    </citation>
    <scope>NUCLEOTIDE SEQUENCE [LARGE SCALE GENOMIC DNA]</scope>
    <source>
        <strain evidence="1">DnA1</strain>
    </source>
</reference>
<proteinExistence type="predicted"/>
<evidence type="ECO:0000313" key="1">
    <source>
        <dbReference type="EMBL" id="VCU71487.1"/>
    </source>
</evidence>
<dbReference type="SUPFAM" id="SSF51182">
    <property type="entry name" value="RmlC-like cupins"/>
    <property type="match status" value="1"/>
</dbReference>
<dbReference type="AlphaFoldDB" id="A0A3P4B5C3"/>
<keyword evidence="1" id="KW-0223">Dioxygenase</keyword>
<sequence length="191" mass="21520">MTAIDIRRKNMLNLFREASKLGAFDEFPVLRPEVDPQLHVSRNDVDQPFHLICAKDSVIALVSGRAQVSFTAGAVRYFDMEPGDFVYVPAGIPHRLEVREPGIQLRYKAREPGLEAVAWLCRGCGEEIHRHVWDTADVLPQEGYLQACRRFNEDEALRRCPNCGEVHPPVALEPFRWADVAETLRGQAAAA</sequence>
<dbReference type="OrthoDB" id="5002379at2"/>
<gene>
    <name evidence="1" type="primary">HAAO</name>
    <name evidence="1" type="ORF">PIGHUM_03572</name>
</gene>
<organism evidence="1 2">
    <name type="scientific">Pigmentiphaga humi</name>
    <dbReference type="NCBI Taxonomy" id="2478468"/>
    <lineage>
        <taxon>Bacteria</taxon>
        <taxon>Pseudomonadati</taxon>
        <taxon>Pseudomonadota</taxon>
        <taxon>Betaproteobacteria</taxon>
        <taxon>Burkholderiales</taxon>
        <taxon>Alcaligenaceae</taxon>
        <taxon>Pigmentiphaga</taxon>
    </lineage>
</organism>
<dbReference type="EMBL" id="UWPJ01000027">
    <property type="protein sequence ID" value="VCU71487.1"/>
    <property type="molecule type" value="Genomic_DNA"/>
</dbReference>
<dbReference type="Gene3D" id="2.60.120.10">
    <property type="entry name" value="Jelly Rolls"/>
    <property type="match status" value="1"/>
</dbReference>
<dbReference type="GO" id="GO:0000334">
    <property type="term" value="F:3-hydroxyanthranilate 3,4-dioxygenase activity"/>
    <property type="evidence" value="ECO:0007669"/>
    <property type="project" value="UniProtKB-EC"/>
</dbReference>
<dbReference type="EC" id="1.13.11.6" evidence="1"/>
<dbReference type="InterPro" id="IPR014710">
    <property type="entry name" value="RmlC-like_jellyroll"/>
</dbReference>
<name>A0A3P4B5C3_9BURK</name>
<dbReference type="Proteomes" id="UP000277294">
    <property type="component" value="Unassembled WGS sequence"/>
</dbReference>
<dbReference type="InterPro" id="IPR011051">
    <property type="entry name" value="RmlC_Cupin_sf"/>
</dbReference>
<keyword evidence="1" id="KW-0560">Oxidoreductase</keyword>
<dbReference type="RefSeq" id="WP_124081085.1">
    <property type="nucleotide sequence ID" value="NZ_UWPJ01000027.1"/>
</dbReference>
<accession>A0A3P4B5C3</accession>
<protein>
    <submittedName>
        <fullName evidence="1">3-hydroxyanthranilate 3,4-dioxygenase</fullName>
        <ecNumber evidence="1">1.13.11.6</ecNumber>
    </submittedName>
</protein>
<keyword evidence="2" id="KW-1185">Reference proteome</keyword>
<evidence type="ECO:0000313" key="2">
    <source>
        <dbReference type="Proteomes" id="UP000277294"/>
    </source>
</evidence>